<organism evidence="2 3">
    <name type="scientific">Paenibacillus sepulcri</name>
    <dbReference type="NCBI Taxonomy" id="359917"/>
    <lineage>
        <taxon>Bacteria</taxon>
        <taxon>Bacillati</taxon>
        <taxon>Bacillota</taxon>
        <taxon>Bacilli</taxon>
        <taxon>Bacillales</taxon>
        <taxon>Paenibacillaceae</taxon>
        <taxon>Paenibacillus</taxon>
    </lineage>
</organism>
<evidence type="ECO:0000313" key="2">
    <source>
        <dbReference type="EMBL" id="MBW7461036.1"/>
    </source>
</evidence>
<evidence type="ECO:0000313" key="3">
    <source>
        <dbReference type="Proteomes" id="UP001519887"/>
    </source>
</evidence>
<sequence>MKVTKEVERWGVFELSLAGPDDGNPFVDIQFGARFRIGTQEFEADGFYDGDGVYRVRFMPETEGVWTYTTVSGCRYLDKIVGEFHCTPPSAGNHGPVRVKDETLFGYADGTRYFPLGTTCYVWHLQDGELREKTLQTLKSSPFNKLRMCLFPKSYLFNPDEPKHYPFDGSPRDGFDLAKFNPAYFGELERHVLALSELGIQADLILLHPYDKGRWGFD</sequence>
<evidence type="ECO:0000259" key="1">
    <source>
        <dbReference type="Pfam" id="PF16586"/>
    </source>
</evidence>
<feature type="non-terminal residue" evidence="2">
    <location>
        <position position="218"/>
    </location>
</feature>
<reference evidence="2 3" key="1">
    <citation type="submission" date="2021-07" db="EMBL/GenBank/DDBJ databases">
        <title>Paenibacillus radiodurans sp. nov., isolated from the southeastern edge of Tengger Desert.</title>
        <authorList>
            <person name="Zhang G."/>
        </authorList>
    </citation>
    <scope>NUCLEOTIDE SEQUENCE [LARGE SCALE GENOMIC DNA]</scope>
    <source>
        <strain evidence="2 3">CCM 7311</strain>
    </source>
</reference>
<dbReference type="InterPro" id="IPR032260">
    <property type="entry name" value="DUF5060"/>
</dbReference>
<keyword evidence="3" id="KW-1185">Reference proteome</keyword>
<gene>
    <name evidence="2" type="ORF">K0U00_43965</name>
</gene>
<dbReference type="EMBL" id="JAHZIK010002641">
    <property type="protein sequence ID" value="MBW7461036.1"/>
    <property type="molecule type" value="Genomic_DNA"/>
</dbReference>
<feature type="domain" description="DUF5060" evidence="1">
    <location>
        <begin position="6"/>
        <end position="72"/>
    </location>
</feature>
<name>A0ABS7CJC9_9BACL</name>
<protein>
    <submittedName>
        <fullName evidence="2">DUF5060 domain-containing protein</fullName>
    </submittedName>
</protein>
<comment type="caution">
    <text evidence="2">The sequence shown here is derived from an EMBL/GenBank/DDBJ whole genome shotgun (WGS) entry which is preliminary data.</text>
</comment>
<dbReference type="Pfam" id="PF16586">
    <property type="entry name" value="DUF5060"/>
    <property type="match status" value="1"/>
</dbReference>
<dbReference type="InterPro" id="IPR013783">
    <property type="entry name" value="Ig-like_fold"/>
</dbReference>
<dbReference type="Gene3D" id="3.20.20.80">
    <property type="entry name" value="Glycosidases"/>
    <property type="match status" value="1"/>
</dbReference>
<dbReference type="PANTHER" id="PTHR37836">
    <property type="entry name" value="LMO1036 PROTEIN"/>
    <property type="match status" value="1"/>
</dbReference>
<proteinExistence type="predicted"/>
<dbReference type="Gene3D" id="2.60.40.10">
    <property type="entry name" value="Immunoglobulins"/>
    <property type="match status" value="1"/>
</dbReference>
<dbReference type="Proteomes" id="UP001519887">
    <property type="component" value="Unassembled WGS sequence"/>
</dbReference>
<dbReference type="PANTHER" id="PTHR37836:SF2">
    <property type="entry name" value="DUF4038 DOMAIN-CONTAINING PROTEIN"/>
    <property type="match status" value="1"/>
</dbReference>
<accession>A0ABS7CJC9</accession>